<dbReference type="AlphaFoldDB" id="A0A6C0HL73"/>
<dbReference type="EMBL" id="MN739982">
    <property type="protein sequence ID" value="QHT81421.1"/>
    <property type="molecule type" value="Genomic_DNA"/>
</dbReference>
<reference evidence="1" key="1">
    <citation type="journal article" date="2020" name="Nature">
        <title>Giant virus diversity and host interactions through global metagenomics.</title>
        <authorList>
            <person name="Schulz F."/>
            <person name="Roux S."/>
            <person name="Paez-Espino D."/>
            <person name="Jungbluth S."/>
            <person name="Walsh D.A."/>
            <person name="Denef V.J."/>
            <person name="McMahon K.D."/>
            <person name="Konstantinidis K.T."/>
            <person name="Eloe-Fadrosh E.A."/>
            <person name="Kyrpides N.C."/>
            <person name="Woyke T."/>
        </authorList>
    </citation>
    <scope>NUCLEOTIDE SEQUENCE</scope>
    <source>
        <strain evidence="1">GVMAG-M-3300023184-13</strain>
    </source>
</reference>
<accession>A0A6C0HL73</accession>
<proteinExistence type="predicted"/>
<organism evidence="1">
    <name type="scientific">viral metagenome</name>
    <dbReference type="NCBI Taxonomy" id="1070528"/>
    <lineage>
        <taxon>unclassified sequences</taxon>
        <taxon>metagenomes</taxon>
        <taxon>organismal metagenomes</taxon>
    </lineage>
</organism>
<evidence type="ECO:0000313" key="1">
    <source>
        <dbReference type="EMBL" id="QHT81421.1"/>
    </source>
</evidence>
<protein>
    <submittedName>
        <fullName evidence="1">Uncharacterized protein</fullName>
    </submittedName>
</protein>
<sequence length="351" mass="39946">MSRIESETESETESMYVSRLANDSQTDYDSQDDNNQISNNQISNSTIIYDLQDATDNTIISNASQHSKIKVNISRKQQDNLQLDSTVTTLSSPNNTAKTLKKQSKTDAKAAELETLLYPNAETIEYFTKGLDPIKILTKKSHIENDTILLCLLLKSNKIKTSDYKCSKRQCKIKKAWNGKEIQLLIKRKNGVISDLTPTNLELLCPNCYMQDAGLELFKKQIARTEFLCKYCKFTLVNFSNSRKKGGVCLACEKRLINMSAENNEIEYDNQYKSLYKDNTYLNDDLKKTNYYSEVSRYKNFSKTQLPKAGNLNSIKPSAKSIVINCNMDIGNIDELNDMIHVDNSVDCNDE</sequence>
<name>A0A6C0HL73_9ZZZZ</name>